<keyword evidence="3" id="KW-1185">Reference proteome</keyword>
<sequence length="464" mass="53281">MVQMASVNSEFVKYVSHPQSHNFECYIFSKEQLMVLNKLKPVTLHVDATGTVIRPTTLKKKQEKRLLYYAAVIKANDHMMPVAEFISTDQSTTAISSWLYALKRFATEHGFDVSDLIANVTSDFSTAIIKSLAQAFNGCKDVIDYLDQCYDYLYENKQMKSKIILNLCCCHLVKNISDDVFKYYGAVGKINKNKDLARIIVGFVTPAFDLKMANDLDKWFKALCTVILSPYQNGDVQKSVDYLLKLNSSDMSVLNSKEYKDFENMLSLNCDGTQVDDLKTNPSSKGKYKASKCYGRFAKMSRDIKASFTSDSKGVPNEFHNEEYFSDLIRSVVPVIPMWTYLMLYSKIKVCHRPNNSGAELWFHYLKGNSLQAKSMKCSRFIRLTRDRIESVTKEVLCDIPNTRCAIPKKQNVDCNIVRKNKQARSQEFFYEPIFVGPFMFLYPLPLLSLSHNIYKKIYYILTV</sequence>
<organism evidence="2 3">
    <name type="scientific">Macrosiphum euphorbiae</name>
    <name type="common">potato aphid</name>
    <dbReference type="NCBI Taxonomy" id="13131"/>
    <lineage>
        <taxon>Eukaryota</taxon>
        <taxon>Metazoa</taxon>
        <taxon>Ecdysozoa</taxon>
        <taxon>Arthropoda</taxon>
        <taxon>Hexapoda</taxon>
        <taxon>Insecta</taxon>
        <taxon>Pterygota</taxon>
        <taxon>Neoptera</taxon>
        <taxon>Paraneoptera</taxon>
        <taxon>Hemiptera</taxon>
        <taxon>Sternorrhyncha</taxon>
        <taxon>Aphidomorpha</taxon>
        <taxon>Aphidoidea</taxon>
        <taxon>Aphididae</taxon>
        <taxon>Macrosiphini</taxon>
        <taxon>Macrosiphum</taxon>
    </lineage>
</organism>
<evidence type="ECO:0000256" key="1">
    <source>
        <dbReference type="SAM" id="Phobius"/>
    </source>
</evidence>
<dbReference type="Proteomes" id="UP001160148">
    <property type="component" value="Unassembled WGS sequence"/>
</dbReference>
<name>A0AAV0Y411_9HEMI</name>
<accession>A0AAV0Y411</accession>
<protein>
    <recommendedName>
        <fullName evidence="4">Transposase</fullName>
    </recommendedName>
</protein>
<evidence type="ECO:0008006" key="4">
    <source>
        <dbReference type="Google" id="ProtNLM"/>
    </source>
</evidence>
<comment type="caution">
    <text evidence="2">The sequence shown here is derived from an EMBL/GenBank/DDBJ whole genome shotgun (WGS) entry which is preliminary data.</text>
</comment>
<keyword evidence="1" id="KW-0812">Transmembrane</keyword>
<proteinExistence type="predicted"/>
<gene>
    <name evidence="2" type="ORF">MEUPH1_LOCUS29080</name>
</gene>
<reference evidence="2 3" key="1">
    <citation type="submission" date="2023-01" db="EMBL/GenBank/DDBJ databases">
        <authorList>
            <person name="Whitehead M."/>
        </authorList>
    </citation>
    <scope>NUCLEOTIDE SEQUENCE [LARGE SCALE GENOMIC DNA]</scope>
</reference>
<dbReference type="EMBL" id="CARXXK010001350">
    <property type="protein sequence ID" value="CAI6375610.1"/>
    <property type="molecule type" value="Genomic_DNA"/>
</dbReference>
<keyword evidence="1" id="KW-1133">Transmembrane helix</keyword>
<keyword evidence="1" id="KW-0472">Membrane</keyword>
<evidence type="ECO:0000313" key="3">
    <source>
        <dbReference type="Proteomes" id="UP001160148"/>
    </source>
</evidence>
<dbReference type="AlphaFoldDB" id="A0AAV0Y411"/>
<feature type="transmembrane region" description="Helical" evidence="1">
    <location>
        <begin position="429"/>
        <end position="450"/>
    </location>
</feature>
<evidence type="ECO:0000313" key="2">
    <source>
        <dbReference type="EMBL" id="CAI6375610.1"/>
    </source>
</evidence>